<evidence type="ECO:0000256" key="1">
    <source>
        <dbReference type="SAM" id="MobiDB-lite"/>
    </source>
</evidence>
<dbReference type="AlphaFoldDB" id="A0A1I0QFY6"/>
<dbReference type="RefSeq" id="WP_089669868.1">
    <property type="nucleotide sequence ID" value="NZ_FOJA01000001.1"/>
</dbReference>
<feature type="region of interest" description="Disordered" evidence="1">
    <location>
        <begin position="1"/>
        <end position="27"/>
    </location>
</feature>
<dbReference type="STRING" id="355548.SAMN04487945_2570"/>
<feature type="domain" description="DUF7979" evidence="2">
    <location>
        <begin position="15"/>
        <end position="74"/>
    </location>
</feature>
<evidence type="ECO:0000313" key="3">
    <source>
        <dbReference type="EMBL" id="SEW25933.1"/>
    </source>
</evidence>
<sequence>MNATIHATEAESPAAAATDGGTHAPVRDFDELDDRAQAVLHEAAADGTALIDDEDAAAFTDGEVVKFTGYYRITVAR</sequence>
<dbReference type="InterPro" id="IPR058285">
    <property type="entry name" value="DUF7979"/>
</dbReference>
<dbReference type="EMBL" id="FOJA01000001">
    <property type="protein sequence ID" value="SEW25933.1"/>
    <property type="molecule type" value="Genomic_DNA"/>
</dbReference>
<accession>A0A1I0QFY6</accession>
<gene>
    <name evidence="3" type="ORF">SAMN04487945_2570</name>
</gene>
<evidence type="ECO:0000259" key="2">
    <source>
        <dbReference type="Pfam" id="PF25934"/>
    </source>
</evidence>
<dbReference type="Pfam" id="PF25934">
    <property type="entry name" value="DUF7979"/>
    <property type="match status" value="1"/>
</dbReference>
<keyword evidence="4" id="KW-1185">Reference proteome</keyword>
<organism evidence="3 4">
    <name type="scientific">Halobacterium jilantaiense</name>
    <dbReference type="NCBI Taxonomy" id="355548"/>
    <lineage>
        <taxon>Archaea</taxon>
        <taxon>Methanobacteriati</taxon>
        <taxon>Methanobacteriota</taxon>
        <taxon>Stenosarchaea group</taxon>
        <taxon>Halobacteria</taxon>
        <taxon>Halobacteriales</taxon>
        <taxon>Halobacteriaceae</taxon>
        <taxon>Halobacterium</taxon>
    </lineage>
</organism>
<proteinExistence type="predicted"/>
<name>A0A1I0QFY6_9EURY</name>
<dbReference type="OrthoDB" id="296997at2157"/>
<reference evidence="3 4" key="1">
    <citation type="submission" date="2016-10" db="EMBL/GenBank/DDBJ databases">
        <authorList>
            <person name="de Groot N.N."/>
        </authorList>
    </citation>
    <scope>NUCLEOTIDE SEQUENCE [LARGE SCALE GENOMIC DNA]</scope>
    <source>
        <strain evidence="3 4">CGMCC 1.5337</strain>
    </source>
</reference>
<dbReference type="Proteomes" id="UP000198518">
    <property type="component" value="Unassembled WGS sequence"/>
</dbReference>
<evidence type="ECO:0000313" key="4">
    <source>
        <dbReference type="Proteomes" id="UP000198518"/>
    </source>
</evidence>
<protein>
    <recommendedName>
        <fullName evidence="2">DUF7979 domain-containing protein</fullName>
    </recommendedName>
</protein>